<feature type="region of interest" description="Disordered" evidence="9">
    <location>
        <begin position="645"/>
        <end position="691"/>
    </location>
</feature>
<evidence type="ECO:0000256" key="3">
    <source>
        <dbReference type="ARBA" id="ARBA00038980"/>
    </source>
</evidence>
<dbReference type="AlphaFoldDB" id="A0A0L0D5D1"/>
<feature type="compositionally biased region" description="Basic and acidic residues" evidence="9">
    <location>
        <begin position="948"/>
        <end position="959"/>
    </location>
</feature>
<comment type="catalytic activity">
    <reaction evidence="8">
        <text>D-glyceraldehyde 3-phosphate + NADP(+) + H2O = (2R)-3-phosphoglycerate + NADPH + 2 H(+)</text>
        <dbReference type="Rhea" id="RHEA:14669"/>
        <dbReference type="ChEBI" id="CHEBI:15377"/>
        <dbReference type="ChEBI" id="CHEBI:15378"/>
        <dbReference type="ChEBI" id="CHEBI:57783"/>
        <dbReference type="ChEBI" id="CHEBI:58272"/>
        <dbReference type="ChEBI" id="CHEBI:58349"/>
        <dbReference type="ChEBI" id="CHEBI:59776"/>
        <dbReference type="EC" id="1.2.1.9"/>
    </reaction>
</comment>
<dbReference type="GeneID" id="25563420"/>
<dbReference type="PANTHER" id="PTHR42991">
    <property type="entry name" value="ALDEHYDE DEHYDROGENASE"/>
    <property type="match status" value="1"/>
</dbReference>
<evidence type="ECO:0000256" key="9">
    <source>
        <dbReference type="SAM" id="MobiDB-lite"/>
    </source>
</evidence>
<evidence type="ECO:0000256" key="6">
    <source>
        <dbReference type="ARBA" id="ARBA00042646"/>
    </source>
</evidence>
<evidence type="ECO:0000259" key="10">
    <source>
        <dbReference type="Pfam" id="PF00171"/>
    </source>
</evidence>
<evidence type="ECO:0000256" key="1">
    <source>
        <dbReference type="ARBA" id="ARBA00009986"/>
    </source>
</evidence>
<protein>
    <recommendedName>
        <fullName evidence="4">NADP-dependent glyceraldehyde-3-phosphate dehydrogenase</fullName>
        <ecNumber evidence="3">1.2.1.9</ecNumber>
    </recommendedName>
    <alternativeName>
        <fullName evidence="5">Glyceraldehyde-3-phosphate dehydrogenase [NADP(+)]</fullName>
    </alternativeName>
    <alternativeName>
        <fullName evidence="6">Non-phosphorylating glyceraldehyde 3-phosphate dehydrogenase</fullName>
    </alternativeName>
    <alternativeName>
        <fullName evidence="7">Triosephosphate dehydrogenase</fullName>
    </alternativeName>
</protein>
<feature type="compositionally biased region" description="Polar residues" evidence="9">
    <location>
        <begin position="1045"/>
        <end position="1065"/>
    </location>
</feature>
<dbReference type="SUPFAM" id="SSF53720">
    <property type="entry name" value="ALDH-like"/>
    <property type="match status" value="3"/>
</dbReference>
<keyword evidence="12" id="KW-1185">Reference proteome</keyword>
<dbReference type="EC" id="1.2.1.9" evidence="3"/>
<evidence type="ECO:0000256" key="7">
    <source>
        <dbReference type="ARBA" id="ARBA00043052"/>
    </source>
</evidence>
<evidence type="ECO:0000313" key="11">
    <source>
        <dbReference type="EMBL" id="KNC47415.1"/>
    </source>
</evidence>
<dbReference type="GO" id="GO:0008886">
    <property type="term" value="F:glyceraldehyde-3-phosphate dehydrogenase (NADP+) (non-phosphorylating) activity"/>
    <property type="evidence" value="ECO:0007669"/>
    <property type="project" value="UniProtKB-EC"/>
</dbReference>
<dbReference type="Gene3D" id="3.40.309.10">
    <property type="entry name" value="Aldehyde Dehydrogenase, Chain A, domain 2"/>
    <property type="match status" value="1"/>
</dbReference>
<gene>
    <name evidence="11" type="ORF">AMSG_03848</name>
</gene>
<dbReference type="RefSeq" id="XP_013759751.1">
    <property type="nucleotide sequence ID" value="XM_013904297.1"/>
</dbReference>
<evidence type="ECO:0000256" key="5">
    <source>
        <dbReference type="ARBA" id="ARBA00042470"/>
    </source>
</evidence>
<dbReference type="InterPro" id="IPR016163">
    <property type="entry name" value="Ald_DH_C"/>
</dbReference>
<dbReference type="EMBL" id="GL349446">
    <property type="protein sequence ID" value="KNC47415.1"/>
    <property type="molecule type" value="Genomic_DNA"/>
</dbReference>
<proteinExistence type="inferred from homology"/>
<dbReference type="Proteomes" id="UP000054408">
    <property type="component" value="Unassembled WGS sequence"/>
</dbReference>
<feature type="compositionally biased region" description="Acidic residues" evidence="9">
    <location>
        <begin position="906"/>
        <end position="920"/>
    </location>
</feature>
<keyword evidence="2" id="KW-0560">Oxidoreductase</keyword>
<evidence type="ECO:0000313" key="12">
    <source>
        <dbReference type="Proteomes" id="UP000054408"/>
    </source>
</evidence>
<evidence type="ECO:0000256" key="4">
    <source>
        <dbReference type="ARBA" id="ARBA00040853"/>
    </source>
</evidence>
<dbReference type="GO" id="GO:0008911">
    <property type="term" value="F:lactaldehyde dehydrogenase (NAD+) activity"/>
    <property type="evidence" value="ECO:0007669"/>
    <property type="project" value="TreeGrafter"/>
</dbReference>
<dbReference type="InterPro" id="IPR051020">
    <property type="entry name" value="ALDH-related_metabolic_enz"/>
</dbReference>
<dbReference type="PANTHER" id="PTHR42991:SF1">
    <property type="entry name" value="ALDEHYDE DEHYDROGENASE"/>
    <property type="match status" value="1"/>
</dbReference>
<dbReference type="Gene3D" id="3.40.605.10">
    <property type="entry name" value="Aldehyde Dehydrogenase, Chain A, domain 1"/>
    <property type="match status" value="2"/>
</dbReference>
<feature type="region of interest" description="Disordered" evidence="9">
    <location>
        <begin position="602"/>
        <end position="625"/>
    </location>
</feature>
<feature type="domain" description="Aldehyde dehydrogenase" evidence="10">
    <location>
        <begin position="168"/>
        <end position="270"/>
    </location>
</feature>
<name>A0A0L0D5D1_THETB</name>
<accession>A0A0L0D5D1</accession>
<feature type="region of interest" description="Disordered" evidence="9">
    <location>
        <begin position="889"/>
        <end position="959"/>
    </location>
</feature>
<evidence type="ECO:0000256" key="2">
    <source>
        <dbReference type="ARBA" id="ARBA00023002"/>
    </source>
</evidence>
<feature type="region of interest" description="Disordered" evidence="9">
    <location>
        <begin position="1035"/>
        <end position="1084"/>
    </location>
</feature>
<feature type="compositionally biased region" description="Polar residues" evidence="9">
    <location>
        <begin position="602"/>
        <end position="618"/>
    </location>
</feature>
<comment type="similarity">
    <text evidence="1">Belongs to the aldehyde dehydrogenase family.</text>
</comment>
<reference evidence="11 12" key="1">
    <citation type="submission" date="2010-05" db="EMBL/GenBank/DDBJ databases">
        <title>The Genome Sequence of Thecamonas trahens ATCC 50062.</title>
        <authorList>
            <consortium name="The Broad Institute Genome Sequencing Platform"/>
            <person name="Russ C."/>
            <person name="Cuomo C."/>
            <person name="Shea T."/>
            <person name="Young S.K."/>
            <person name="Zeng Q."/>
            <person name="Koehrsen M."/>
            <person name="Haas B."/>
            <person name="Borodovsky M."/>
            <person name="Guigo R."/>
            <person name="Alvarado L."/>
            <person name="Berlin A."/>
            <person name="Bochicchio J."/>
            <person name="Borenstein D."/>
            <person name="Chapman S."/>
            <person name="Chen Z."/>
            <person name="Freedman E."/>
            <person name="Gellesch M."/>
            <person name="Goldberg J."/>
            <person name="Griggs A."/>
            <person name="Gujja S."/>
            <person name="Heilman E."/>
            <person name="Heiman D."/>
            <person name="Hepburn T."/>
            <person name="Howarth C."/>
            <person name="Jen D."/>
            <person name="Larson L."/>
            <person name="Mehta T."/>
            <person name="Park D."/>
            <person name="Pearson M."/>
            <person name="Roberts A."/>
            <person name="Saif S."/>
            <person name="Shenoy N."/>
            <person name="Sisk P."/>
            <person name="Stolte C."/>
            <person name="Sykes S."/>
            <person name="Thomson T."/>
            <person name="Walk T."/>
            <person name="White J."/>
            <person name="Yandava C."/>
            <person name="Burger G."/>
            <person name="Gray M.W."/>
            <person name="Holland P.W.H."/>
            <person name="King N."/>
            <person name="Lang F.B.F."/>
            <person name="Roger A.J."/>
            <person name="Ruiz-Trillo I."/>
            <person name="Lander E."/>
            <person name="Nusbaum C."/>
        </authorList>
    </citation>
    <scope>NUCLEOTIDE SEQUENCE [LARGE SCALE GENOMIC DNA]</scope>
    <source>
        <strain evidence="11 12">ATCC 50062</strain>
    </source>
</reference>
<dbReference type="Pfam" id="PF00171">
    <property type="entry name" value="Aldedh"/>
    <property type="match status" value="1"/>
</dbReference>
<sequence length="1084" mass="113466">MAARYPHFTFKLYMKDPEEYDDGVRKAADTMGFVVGKLASTPQPAVQPQPQPSTLASALSSSSISAAGPKSNAFVSPLIWTGVGRWVGSVDEFAAVLEHKYDLFDTEPPEVYEAIAAENMAVVAARQEAEAKAVQAAFRAQFDDTRLPTELAYVLGNRLIREPPAEAPRLPVVATIDGEVVTSVVGCSYETGLLALKKARRATKQFNGMPLESRLAVANNLAHALASVARKFAAVAAAESGIPFVTAEARVQAALDQLAAAVAGMQAVASADKAKLDAARAEYMAKVHEWYYVKNAPIEYVMLPEAETSEVTPDATGDDTGTEMLSSTGPHDEVSSRSSFTMYSTRTSSEAEINDQMSVTSGASRSLLRVGSVSDSTASLHLPNINSPYTASTPLMAGGGASIANNMHKLFSVPSILRNANAASVTSVLSSASSAKAGPSLVEPQPYVPTHARLGVGPVLIYVDNHMPLDLVVHMMAPALVSGTPFVVLAPPETPLTTLLLGAVLSSVGVDLPRGAFSFLVLPNPEERAKLAADERAGALLALADPARLAALEAPLAELDAIAFSEANAVLAKQMAEKAGPMHSIGLAAAITVDATFSGSTSGVLPTIGPSNTRNSLLAGSREDSAESLHQLNDSIARLELDKVRDASSDSGSASPEPSSGNEPDSDPDATDAAAGNEAEQAAPPAGPSPLITMSPLVTRAMFGSWALHFAPLRRVLVHASHEDAVVSGLAAAAADMFAASGQPLYPDARMGVLPGGTAAVRALDRTVEKMLATAGSTLVTGGRPGSGRNAMVYAPTLIQLDDPASPCGLDVSIVGPYGTVAMWSTPRALQTALEAFVPPTESDDEPVARHLPRVRIGLFDGDAESELVATLVNAFDIVDPLAPVDEPVVPSIDVEGPEGAAQDAEASDEPNAEPAESDDAAVGASDEPNAESDTRNGRVADTAFDNDADRPLPDALHPRLEMLPSPARLRVALTVGALPALTLWDEASLGRETPDAAQVAMEFVINQLTTFKELPGRAVPPPSTELLRERRTFDATGRRYSHSAGGTTDTGLVSILRQPSNTSSKPKRPVKFNPQVRVRHMKE</sequence>
<evidence type="ECO:0000256" key="8">
    <source>
        <dbReference type="ARBA" id="ARBA00049186"/>
    </source>
</evidence>
<dbReference type="InterPro" id="IPR016162">
    <property type="entry name" value="Ald_DH_N"/>
</dbReference>
<feature type="compositionally biased region" description="Low complexity" evidence="9">
    <location>
        <begin position="671"/>
        <end position="684"/>
    </location>
</feature>
<feature type="region of interest" description="Disordered" evidence="9">
    <location>
        <begin position="309"/>
        <end position="339"/>
    </location>
</feature>
<feature type="compositionally biased region" description="Low complexity" evidence="9">
    <location>
        <begin position="649"/>
        <end position="661"/>
    </location>
</feature>
<dbReference type="InterPro" id="IPR015590">
    <property type="entry name" value="Aldehyde_DH_dom"/>
</dbReference>
<organism evidence="11 12">
    <name type="scientific">Thecamonas trahens ATCC 50062</name>
    <dbReference type="NCBI Taxonomy" id="461836"/>
    <lineage>
        <taxon>Eukaryota</taxon>
        <taxon>Apusozoa</taxon>
        <taxon>Apusomonadida</taxon>
        <taxon>Apusomonadidae</taxon>
        <taxon>Thecamonas</taxon>
    </lineage>
</organism>
<dbReference type="InterPro" id="IPR016161">
    <property type="entry name" value="Ald_DH/histidinol_DH"/>
</dbReference>